<keyword evidence="2" id="KW-1185">Reference proteome</keyword>
<dbReference type="InterPro" id="IPR036249">
    <property type="entry name" value="Thioredoxin-like_sf"/>
</dbReference>
<dbReference type="PANTHER" id="PTHR46185:SF1">
    <property type="entry name" value="GLUTAREDOXIN-1"/>
    <property type="match status" value="1"/>
</dbReference>
<comment type="caution">
    <text evidence="1">The sequence shown here is derived from an EMBL/GenBank/DDBJ whole genome shotgun (WGS) entry which is preliminary data.</text>
</comment>
<dbReference type="GO" id="GO:0005739">
    <property type="term" value="C:mitochondrion"/>
    <property type="evidence" value="ECO:0007669"/>
    <property type="project" value="TreeGrafter"/>
</dbReference>
<gene>
    <name evidence="1" type="ORF">WJX81_003966</name>
</gene>
<proteinExistence type="predicted"/>
<dbReference type="SUPFAM" id="SSF52833">
    <property type="entry name" value="Thioredoxin-like"/>
    <property type="match status" value="1"/>
</dbReference>
<dbReference type="PANTHER" id="PTHR46185">
    <property type="entry name" value="GLUTAREDOXIN-1"/>
    <property type="match status" value="1"/>
</dbReference>
<dbReference type="GO" id="GO:0015038">
    <property type="term" value="F:glutathione disulfide oxidoreductase activity"/>
    <property type="evidence" value="ECO:0007669"/>
    <property type="project" value="TreeGrafter"/>
</dbReference>
<organism evidence="1 2">
    <name type="scientific">Elliptochloris bilobata</name>
    <dbReference type="NCBI Taxonomy" id="381761"/>
    <lineage>
        <taxon>Eukaryota</taxon>
        <taxon>Viridiplantae</taxon>
        <taxon>Chlorophyta</taxon>
        <taxon>core chlorophytes</taxon>
        <taxon>Trebouxiophyceae</taxon>
        <taxon>Trebouxiophyceae incertae sedis</taxon>
        <taxon>Elliptochloris clade</taxon>
        <taxon>Elliptochloris</taxon>
    </lineage>
</organism>
<dbReference type="InterPro" id="IPR047185">
    <property type="entry name" value="GLRX1"/>
</dbReference>
<dbReference type="Proteomes" id="UP001445335">
    <property type="component" value="Unassembled WGS sequence"/>
</dbReference>
<sequence>MSTPQQIVAQKTADNPVFLFVIRGCANCIALKRTIDKEYRRSGYKFMELDKLPGMESTALMDYLKEITGVDKQPWLFLKGKCLGKYDDIEKLQRAGELKALLKEAGG</sequence>
<accession>A0AAW1SCB2</accession>
<reference evidence="1 2" key="1">
    <citation type="journal article" date="2024" name="Nat. Commun.">
        <title>Phylogenomics reveals the evolutionary origins of lichenization in chlorophyte algae.</title>
        <authorList>
            <person name="Puginier C."/>
            <person name="Libourel C."/>
            <person name="Otte J."/>
            <person name="Skaloud P."/>
            <person name="Haon M."/>
            <person name="Grisel S."/>
            <person name="Petersen M."/>
            <person name="Berrin J.G."/>
            <person name="Delaux P.M."/>
            <person name="Dal Grande F."/>
            <person name="Keller J."/>
        </authorList>
    </citation>
    <scope>NUCLEOTIDE SEQUENCE [LARGE SCALE GENOMIC DNA]</scope>
    <source>
        <strain evidence="1 2">SAG 245.80</strain>
    </source>
</reference>
<evidence type="ECO:0000313" key="1">
    <source>
        <dbReference type="EMBL" id="KAK9843457.1"/>
    </source>
</evidence>
<dbReference type="EMBL" id="JALJOU010000006">
    <property type="protein sequence ID" value="KAK9843457.1"/>
    <property type="molecule type" value="Genomic_DNA"/>
</dbReference>
<dbReference type="AlphaFoldDB" id="A0AAW1SCB2"/>
<protein>
    <recommendedName>
        <fullName evidence="3">Glutaredoxin domain-containing protein</fullName>
    </recommendedName>
</protein>
<evidence type="ECO:0000313" key="2">
    <source>
        <dbReference type="Proteomes" id="UP001445335"/>
    </source>
</evidence>
<dbReference type="PROSITE" id="PS51354">
    <property type="entry name" value="GLUTAREDOXIN_2"/>
    <property type="match status" value="1"/>
</dbReference>
<dbReference type="Gene3D" id="3.40.30.10">
    <property type="entry name" value="Glutaredoxin"/>
    <property type="match status" value="1"/>
</dbReference>
<name>A0AAW1SCB2_9CHLO</name>
<evidence type="ECO:0008006" key="3">
    <source>
        <dbReference type="Google" id="ProtNLM"/>
    </source>
</evidence>